<reference evidence="3" key="1">
    <citation type="journal article" date="2014" name="Proc. Natl. Acad. Sci. U.S.A.">
        <title>Extensive sampling of basidiomycete genomes demonstrates inadequacy of the white-rot/brown-rot paradigm for wood decay fungi.</title>
        <authorList>
            <person name="Riley R."/>
            <person name="Salamov A.A."/>
            <person name="Brown D.W."/>
            <person name="Nagy L.G."/>
            <person name="Floudas D."/>
            <person name="Held B.W."/>
            <person name="Levasseur A."/>
            <person name="Lombard V."/>
            <person name="Morin E."/>
            <person name="Otillar R."/>
            <person name="Lindquist E.A."/>
            <person name="Sun H."/>
            <person name="LaButti K.M."/>
            <person name="Schmutz J."/>
            <person name="Jabbour D."/>
            <person name="Luo H."/>
            <person name="Baker S.E."/>
            <person name="Pisabarro A.G."/>
            <person name="Walton J.D."/>
            <person name="Blanchette R.A."/>
            <person name="Henrissat B."/>
            <person name="Martin F."/>
            <person name="Cullen D."/>
            <person name="Hibbett D.S."/>
            <person name="Grigoriev I.V."/>
        </authorList>
    </citation>
    <scope>NUCLEOTIDE SEQUENCE [LARGE SCALE GENOMIC DNA]</scope>
    <source>
        <strain evidence="3">CBS 339.88</strain>
    </source>
</reference>
<feature type="compositionally biased region" description="Acidic residues" evidence="1">
    <location>
        <begin position="136"/>
        <end position="150"/>
    </location>
</feature>
<dbReference type="OrthoDB" id="3062275at2759"/>
<organism evidence="2 3">
    <name type="scientific">Galerina marginata (strain CBS 339.88)</name>
    <dbReference type="NCBI Taxonomy" id="685588"/>
    <lineage>
        <taxon>Eukaryota</taxon>
        <taxon>Fungi</taxon>
        <taxon>Dikarya</taxon>
        <taxon>Basidiomycota</taxon>
        <taxon>Agaricomycotina</taxon>
        <taxon>Agaricomycetes</taxon>
        <taxon>Agaricomycetidae</taxon>
        <taxon>Agaricales</taxon>
        <taxon>Agaricineae</taxon>
        <taxon>Strophariaceae</taxon>
        <taxon>Galerina</taxon>
    </lineage>
</organism>
<name>A0A067SF20_GALM3</name>
<evidence type="ECO:0000313" key="2">
    <source>
        <dbReference type="EMBL" id="KDR65363.1"/>
    </source>
</evidence>
<dbReference type="Proteomes" id="UP000027222">
    <property type="component" value="Unassembled WGS sequence"/>
</dbReference>
<dbReference type="STRING" id="685588.A0A067SF20"/>
<feature type="region of interest" description="Disordered" evidence="1">
    <location>
        <begin position="1"/>
        <end position="279"/>
    </location>
</feature>
<evidence type="ECO:0008006" key="4">
    <source>
        <dbReference type="Google" id="ProtNLM"/>
    </source>
</evidence>
<dbReference type="SUPFAM" id="SSF51197">
    <property type="entry name" value="Clavaminate synthase-like"/>
    <property type="match status" value="1"/>
</dbReference>
<dbReference type="HOGENOM" id="CLU_309046_0_0_1"/>
<feature type="compositionally biased region" description="Basic and acidic residues" evidence="1">
    <location>
        <begin position="202"/>
        <end position="253"/>
    </location>
</feature>
<evidence type="ECO:0000313" key="3">
    <source>
        <dbReference type="Proteomes" id="UP000027222"/>
    </source>
</evidence>
<proteinExistence type="predicted"/>
<gene>
    <name evidence="2" type="ORF">GALMADRAFT_148754</name>
</gene>
<protein>
    <recommendedName>
        <fullName evidence="4">JmjC domain-containing protein</fullName>
    </recommendedName>
</protein>
<feature type="compositionally biased region" description="Acidic residues" evidence="1">
    <location>
        <begin position="103"/>
        <end position="125"/>
    </location>
</feature>
<dbReference type="EMBL" id="KL142453">
    <property type="protein sequence ID" value="KDR65363.1"/>
    <property type="molecule type" value="Genomic_DNA"/>
</dbReference>
<sequence length="954" mass="106082">MTSSPPAEYLDPCNNEDAVSWSDDDDDDAAHSPSKDLSQGLTGVAEPLGPMLLDQAPTTTMQPDDGAGQCPSKDLCYGSTPPTEPLGPMLPETSATTGVQPDTEVDTNDCAPLEEDDEGDNDDDSPGSRAARSDETPSEEDAEGEQDDDYLLSLTGQGDLGDMDEDEDYLPPLSGQGEMDDMDEDDEMEYDMDCDEKEDEDGGKVDALSEHSESDCMADEHANEGHGTADEDKDSTMDERQSQDAGDDKRGNTEEDEGGESLANDPRGKGSRKSERQVKSRVQIGALAGMQGTDSWKKPVKSKAKLEVAKEGEELLDSLALAERLQGGDSLAGAIDVDALFDAVPLEWEPPEITLKLDKQEKHTHIRDLVAYGPTIADKRVYHPRFHHKITHTKLHTIFNVLEMGYVDGLPRHIFDPKSSVFHIMTHQDFETLKPREVQDIMRYKHIVLTGCPISNIKFDAEGLSTVASLHDIIAIQDGSVIRNQSMKKRVPFGTLQQLLEAALDPDGKILNALDNPSWDEPTTVNSYSIDLAAWKATRMNFAGDKVEYPRGDMRWKLASTADTLTAIHMDSDGMATEVEVIGEKLWIVGHSKPGCSFSDISLLVDKRFQLDEAPAGGYFGFEAIVLSPGTCIKMRPNTLHQVYGPMPTISRGSHFINSATMQDTNFGVIHTFICHDFITNTSHHPTRMLFRRIAEFYWGGLVQEKFVSNGKLIFHLKTFESVLDLLCLCNLVILGNVLDERTYLGPNQQAEARTHPVAERRMTEHDANTLDRCERLRMVQARGMCFYLLDWFEECYEIRNTETNAVVRAVPYSFLAKQGAAIVKYKKNAWNRATINGGRIHGTPHCTPLRLESQMDNVMQVHPKVFLAWQNRTEFDTTSLSYGSKGSSYTVLRTKAHASQKGATLAMFEEAGSTENDKTYTTLRKRRDQMDVNFEVIDTSIVREAAVKKRRTE</sequence>
<evidence type="ECO:0000256" key="1">
    <source>
        <dbReference type="SAM" id="MobiDB-lite"/>
    </source>
</evidence>
<accession>A0A067SF20</accession>
<feature type="compositionally biased region" description="Acidic residues" evidence="1">
    <location>
        <begin position="178"/>
        <end position="201"/>
    </location>
</feature>
<keyword evidence="3" id="KW-1185">Reference proteome</keyword>
<feature type="compositionally biased region" description="Basic and acidic residues" evidence="1">
    <location>
        <begin position="266"/>
        <end position="278"/>
    </location>
</feature>
<dbReference type="AlphaFoldDB" id="A0A067SF20"/>